<dbReference type="SUPFAM" id="SSF103481">
    <property type="entry name" value="Multidrug resistance efflux transporter EmrE"/>
    <property type="match status" value="2"/>
</dbReference>
<evidence type="ECO:0000256" key="5">
    <source>
        <dbReference type="ARBA" id="ARBA00022989"/>
    </source>
</evidence>
<accession>A0AAE3AGN8</accession>
<comment type="similarity">
    <text evidence="2">Belongs to the EamA transporter family.</text>
</comment>
<dbReference type="RefSeq" id="WP_302928934.1">
    <property type="nucleotide sequence ID" value="NZ_JAJEPW010000023.1"/>
</dbReference>
<name>A0AAE3AGN8_9FIRM</name>
<comment type="subcellular location">
    <subcellularLocation>
        <location evidence="1">Cell membrane</location>
        <topology evidence="1">Multi-pass membrane protein</topology>
    </subcellularLocation>
</comment>
<proteinExistence type="inferred from homology"/>
<organism evidence="9 10">
    <name type="scientific">Brotocaccenecus cirricatena</name>
    <dbReference type="NCBI Taxonomy" id="3064195"/>
    <lineage>
        <taxon>Bacteria</taxon>
        <taxon>Bacillati</taxon>
        <taxon>Bacillota</taxon>
        <taxon>Clostridia</taxon>
        <taxon>Eubacteriales</taxon>
        <taxon>Oscillospiraceae</taxon>
        <taxon>Brotocaccenecus</taxon>
    </lineage>
</organism>
<feature type="transmembrane region" description="Helical" evidence="7">
    <location>
        <begin position="144"/>
        <end position="163"/>
    </location>
</feature>
<evidence type="ECO:0000256" key="6">
    <source>
        <dbReference type="ARBA" id="ARBA00023136"/>
    </source>
</evidence>
<feature type="domain" description="EamA" evidence="8">
    <location>
        <begin position="145"/>
        <end position="281"/>
    </location>
</feature>
<dbReference type="InterPro" id="IPR037185">
    <property type="entry name" value="EmrE-like"/>
</dbReference>
<dbReference type="InterPro" id="IPR051258">
    <property type="entry name" value="Diverse_Substrate_Transporter"/>
</dbReference>
<dbReference type="Pfam" id="PF00892">
    <property type="entry name" value="EamA"/>
    <property type="match status" value="2"/>
</dbReference>
<evidence type="ECO:0000256" key="7">
    <source>
        <dbReference type="SAM" id="Phobius"/>
    </source>
</evidence>
<feature type="transmembrane region" description="Helical" evidence="7">
    <location>
        <begin position="209"/>
        <end position="227"/>
    </location>
</feature>
<evidence type="ECO:0000256" key="3">
    <source>
        <dbReference type="ARBA" id="ARBA00022475"/>
    </source>
</evidence>
<gene>
    <name evidence="9" type="ORF">LKD37_09025</name>
</gene>
<evidence type="ECO:0000256" key="4">
    <source>
        <dbReference type="ARBA" id="ARBA00022692"/>
    </source>
</evidence>
<feature type="transmembrane region" description="Helical" evidence="7">
    <location>
        <begin position="175"/>
        <end position="197"/>
    </location>
</feature>
<comment type="caution">
    <text evidence="9">The sequence shown here is derived from an EMBL/GenBank/DDBJ whole genome shotgun (WGS) entry which is preliminary data.</text>
</comment>
<evidence type="ECO:0000259" key="8">
    <source>
        <dbReference type="Pfam" id="PF00892"/>
    </source>
</evidence>
<feature type="transmembrane region" description="Helical" evidence="7">
    <location>
        <begin position="7"/>
        <end position="24"/>
    </location>
</feature>
<feature type="transmembrane region" description="Helical" evidence="7">
    <location>
        <begin position="36"/>
        <end position="53"/>
    </location>
</feature>
<keyword evidence="5 7" id="KW-1133">Transmembrane helix</keyword>
<reference evidence="9" key="1">
    <citation type="submission" date="2021-10" db="EMBL/GenBank/DDBJ databases">
        <title>Anaerobic single-cell dispensing facilitates the cultivation of human gut bacteria.</title>
        <authorList>
            <person name="Afrizal A."/>
        </authorList>
    </citation>
    <scope>NUCLEOTIDE SEQUENCE</scope>
    <source>
        <strain evidence="9">CLA-AA-H272</strain>
    </source>
</reference>
<keyword evidence="3" id="KW-1003">Cell membrane</keyword>
<evidence type="ECO:0000313" key="10">
    <source>
        <dbReference type="Proteomes" id="UP001199319"/>
    </source>
</evidence>
<feature type="transmembrane region" description="Helical" evidence="7">
    <location>
        <begin position="265"/>
        <end position="288"/>
    </location>
</feature>
<evidence type="ECO:0000256" key="1">
    <source>
        <dbReference type="ARBA" id="ARBA00004651"/>
    </source>
</evidence>
<dbReference type="PANTHER" id="PTHR42920:SF5">
    <property type="entry name" value="EAMA DOMAIN-CONTAINING PROTEIN"/>
    <property type="match status" value="1"/>
</dbReference>
<dbReference type="AlphaFoldDB" id="A0AAE3AGN8"/>
<feature type="transmembrane region" description="Helical" evidence="7">
    <location>
        <begin position="65"/>
        <end position="82"/>
    </location>
</feature>
<keyword evidence="4 7" id="KW-0812">Transmembrane</keyword>
<keyword evidence="10" id="KW-1185">Reference proteome</keyword>
<evidence type="ECO:0000256" key="2">
    <source>
        <dbReference type="ARBA" id="ARBA00007362"/>
    </source>
</evidence>
<evidence type="ECO:0000313" key="9">
    <source>
        <dbReference type="EMBL" id="MCC2129656.1"/>
    </source>
</evidence>
<dbReference type="GO" id="GO:0005886">
    <property type="term" value="C:plasma membrane"/>
    <property type="evidence" value="ECO:0007669"/>
    <property type="project" value="UniProtKB-SubCell"/>
</dbReference>
<feature type="transmembrane region" description="Helical" evidence="7">
    <location>
        <begin position="120"/>
        <end position="138"/>
    </location>
</feature>
<feature type="transmembrane region" description="Helical" evidence="7">
    <location>
        <begin position="239"/>
        <end position="259"/>
    </location>
</feature>
<protein>
    <submittedName>
        <fullName evidence="9">DMT family transporter</fullName>
    </submittedName>
</protein>
<sequence length="294" mass="32220">MNKQRRADLLLVMTTFFWGASYYLTDICLADLPPMTLNAFRFIVAFLVLGLIFWKHVVHINRTTLWYSLIVGLALAGTYVAYNYGITRTSLSNAAFICALQVIFAPLLGFLFFRQRPGWKLGAALVVCTVGMALLTLNGELRPASGDLICLITPLCYAVDLLITEKAVRDPRVDPLGLGVCQLAVVGIVTLALALVLEEPVHLPTSGRTWAAALFLGIFCSGVAFVIQSVQQQYTTASHVGLIFTLEPVFASMVAFVMTGEVLSLRGYIGAALMLLSLFIMEGDWSFLGRKKRV</sequence>
<dbReference type="EMBL" id="JAJEPW010000023">
    <property type="protein sequence ID" value="MCC2129656.1"/>
    <property type="molecule type" value="Genomic_DNA"/>
</dbReference>
<dbReference type="InterPro" id="IPR000620">
    <property type="entry name" value="EamA_dom"/>
</dbReference>
<dbReference type="PANTHER" id="PTHR42920">
    <property type="entry name" value="OS03G0707200 PROTEIN-RELATED"/>
    <property type="match status" value="1"/>
</dbReference>
<dbReference type="Proteomes" id="UP001199319">
    <property type="component" value="Unassembled WGS sequence"/>
</dbReference>
<keyword evidence="6 7" id="KW-0472">Membrane</keyword>
<feature type="domain" description="EamA" evidence="8">
    <location>
        <begin position="7"/>
        <end position="136"/>
    </location>
</feature>
<feature type="transmembrane region" description="Helical" evidence="7">
    <location>
        <begin position="94"/>
        <end position="113"/>
    </location>
</feature>